<keyword evidence="3" id="KW-1185">Reference proteome</keyword>
<feature type="region of interest" description="Disordered" evidence="1">
    <location>
        <begin position="35"/>
        <end position="75"/>
    </location>
</feature>
<organism evidence="2 3">
    <name type="scientific">Champsocephalus esox</name>
    <name type="common">pike icefish</name>
    <dbReference type="NCBI Taxonomy" id="159716"/>
    <lineage>
        <taxon>Eukaryota</taxon>
        <taxon>Metazoa</taxon>
        <taxon>Chordata</taxon>
        <taxon>Craniata</taxon>
        <taxon>Vertebrata</taxon>
        <taxon>Euteleostomi</taxon>
        <taxon>Actinopterygii</taxon>
        <taxon>Neopterygii</taxon>
        <taxon>Teleostei</taxon>
        <taxon>Neoteleostei</taxon>
        <taxon>Acanthomorphata</taxon>
        <taxon>Eupercaria</taxon>
        <taxon>Perciformes</taxon>
        <taxon>Notothenioidei</taxon>
        <taxon>Channichthyidae</taxon>
        <taxon>Champsocephalus</taxon>
    </lineage>
</organism>
<reference evidence="2 3" key="1">
    <citation type="journal article" date="2023" name="Mol. Biol. Evol.">
        <title>Genomics of Secondarily Temperate Adaptation in the Only Non-Antarctic Icefish.</title>
        <authorList>
            <person name="Rivera-Colon A.G."/>
            <person name="Rayamajhi N."/>
            <person name="Minhas B.F."/>
            <person name="Madrigal G."/>
            <person name="Bilyk K.T."/>
            <person name="Yoon V."/>
            <person name="Hune M."/>
            <person name="Gregory S."/>
            <person name="Cheng C.H.C."/>
            <person name="Catchen J.M."/>
        </authorList>
    </citation>
    <scope>NUCLEOTIDE SEQUENCE [LARGE SCALE GENOMIC DNA]</scope>
    <source>
        <strain evidence="2">JC2023a</strain>
    </source>
</reference>
<dbReference type="AlphaFoldDB" id="A0AAN8B8S6"/>
<evidence type="ECO:0000313" key="3">
    <source>
        <dbReference type="Proteomes" id="UP001335648"/>
    </source>
</evidence>
<dbReference type="Proteomes" id="UP001335648">
    <property type="component" value="Unassembled WGS sequence"/>
</dbReference>
<gene>
    <name evidence="2" type="ORF">CesoFtcFv8_023089</name>
</gene>
<name>A0AAN8B8S6_9TELE</name>
<dbReference type="EMBL" id="JAULUE010002064">
    <property type="protein sequence ID" value="KAK5880020.1"/>
    <property type="molecule type" value="Genomic_DNA"/>
</dbReference>
<comment type="caution">
    <text evidence="2">The sequence shown here is derived from an EMBL/GenBank/DDBJ whole genome shotgun (WGS) entry which is preliminary data.</text>
</comment>
<proteinExistence type="predicted"/>
<feature type="compositionally biased region" description="Basic and acidic residues" evidence="1">
    <location>
        <begin position="38"/>
        <end position="75"/>
    </location>
</feature>
<protein>
    <submittedName>
        <fullName evidence="2">Uncharacterized protein</fullName>
    </submittedName>
</protein>
<evidence type="ECO:0000256" key="1">
    <source>
        <dbReference type="SAM" id="MobiDB-lite"/>
    </source>
</evidence>
<sequence>MHTRAKSQQEITGLKTLCGVVVCMWQLTLRPLTSEVWTESRSRRKDDDAVGGGDRENGVRRDKDGGEEVEAEMWR</sequence>
<accession>A0AAN8B8S6</accession>
<evidence type="ECO:0000313" key="2">
    <source>
        <dbReference type="EMBL" id="KAK5880020.1"/>
    </source>
</evidence>